<dbReference type="Proteomes" id="UP000253508">
    <property type="component" value="Unassembled WGS sequence"/>
</dbReference>
<dbReference type="PRINTS" id="PR00618">
    <property type="entry name" value="DKSAZNFINGER"/>
</dbReference>
<dbReference type="Pfam" id="PF01258">
    <property type="entry name" value="zf-dskA_traR"/>
    <property type="match status" value="1"/>
</dbReference>
<dbReference type="SUPFAM" id="SSF57716">
    <property type="entry name" value="Glucocorticoid receptor-like (DNA-binding domain)"/>
    <property type="match status" value="1"/>
</dbReference>
<gene>
    <name evidence="7" type="ORF">DTO57_01410</name>
</gene>
<dbReference type="InterPro" id="IPR000962">
    <property type="entry name" value="Znf_DskA_TraR"/>
</dbReference>
<feature type="domain" description="Zinc finger DksA/TraR C4-type" evidence="6">
    <location>
        <begin position="85"/>
        <end position="117"/>
    </location>
</feature>
<evidence type="ECO:0000256" key="4">
    <source>
        <dbReference type="PROSITE-ProRule" id="PRU00510"/>
    </source>
</evidence>
<feature type="zinc finger region" description="dksA C4-type" evidence="4">
    <location>
        <begin position="90"/>
        <end position="114"/>
    </location>
</feature>
<dbReference type="PROSITE" id="PS51128">
    <property type="entry name" value="ZF_DKSA_2"/>
    <property type="match status" value="1"/>
</dbReference>
<evidence type="ECO:0000313" key="7">
    <source>
        <dbReference type="EMBL" id="RCK61337.1"/>
    </source>
</evidence>
<evidence type="ECO:0000259" key="6">
    <source>
        <dbReference type="Pfam" id="PF01258"/>
    </source>
</evidence>
<feature type="region of interest" description="Disordered" evidence="5">
    <location>
        <begin position="24"/>
        <end position="54"/>
    </location>
</feature>
<evidence type="ECO:0000256" key="5">
    <source>
        <dbReference type="SAM" id="MobiDB-lite"/>
    </source>
</evidence>
<proteinExistence type="predicted"/>
<evidence type="ECO:0000256" key="2">
    <source>
        <dbReference type="ARBA" id="ARBA00022771"/>
    </source>
</evidence>
<name>A0A367Y670_9MICO</name>
<organism evidence="7 8">
    <name type="scientific">Microbacterium sorbitolivorans</name>
    <dbReference type="NCBI Taxonomy" id="1867410"/>
    <lineage>
        <taxon>Bacteria</taxon>
        <taxon>Bacillati</taxon>
        <taxon>Actinomycetota</taxon>
        <taxon>Actinomycetes</taxon>
        <taxon>Micrococcales</taxon>
        <taxon>Microbacteriaceae</taxon>
        <taxon>Microbacterium</taxon>
    </lineage>
</organism>
<dbReference type="InterPro" id="IPR020460">
    <property type="entry name" value="Znf_C4-type_bac"/>
</dbReference>
<dbReference type="PANTHER" id="PTHR33823">
    <property type="entry name" value="RNA POLYMERASE-BINDING TRANSCRIPTION FACTOR DKSA-RELATED"/>
    <property type="match status" value="1"/>
</dbReference>
<evidence type="ECO:0000256" key="3">
    <source>
        <dbReference type="ARBA" id="ARBA00022833"/>
    </source>
</evidence>
<keyword evidence="8" id="KW-1185">Reference proteome</keyword>
<keyword evidence="2" id="KW-0863">Zinc-finger</keyword>
<evidence type="ECO:0000256" key="1">
    <source>
        <dbReference type="ARBA" id="ARBA00022723"/>
    </source>
</evidence>
<sequence length="118" mass="13117">MDEKHVREFRALLDERGDETLRARMRGSEDLSELVDARSAATADDEHDPEGTTLAEEWSRIAGLDAEAERQLRDIEAAKRRIDDGTYGVCASCGKRIPVARLRVRPAATMCVECASKV</sequence>
<dbReference type="Gene3D" id="1.20.120.910">
    <property type="entry name" value="DksA, coiled-coil domain"/>
    <property type="match status" value="1"/>
</dbReference>
<evidence type="ECO:0000313" key="8">
    <source>
        <dbReference type="Proteomes" id="UP000253508"/>
    </source>
</evidence>
<protein>
    <submittedName>
        <fullName evidence="7">Molecular chaperone DnaK</fullName>
    </submittedName>
</protein>
<reference evidence="7 8" key="1">
    <citation type="submission" date="2018-07" db="EMBL/GenBank/DDBJ databases">
        <title>Microbacterium endoborsara sp. nov., a novel actinobacterium isolated from Borszczowia aralocaspica.</title>
        <authorList>
            <person name="An D."/>
        </authorList>
    </citation>
    <scope>NUCLEOTIDE SEQUENCE [LARGE SCALE GENOMIC DNA]</scope>
    <source>
        <strain evidence="7 8">C1.15228</strain>
    </source>
</reference>
<dbReference type="AlphaFoldDB" id="A0A367Y670"/>
<dbReference type="PANTHER" id="PTHR33823:SF4">
    <property type="entry name" value="GENERAL STRESS PROTEIN 16O"/>
    <property type="match status" value="1"/>
</dbReference>
<dbReference type="OrthoDB" id="1121111at2"/>
<keyword evidence="1" id="KW-0479">Metal-binding</keyword>
<dbReference type="EMBL" id="QORO01000001">
    <property type="protein sequence ID" value="RCK61337.1"/>
    <property type="molecule type" value="Genomic_DNA"/>
</dbReference>
<keyword evidence="3" id="KW-0862">Zinc</keyword>
<accession>A0A367Y670</accession>
<comment type="caution">
    <text evidence="7">The sequence shown here is derived from an EMBL/GenBank/DDBJ whole genome shotgun (WGS) entry which is preliminary data.</text>
</comment>
<dbReference type="RefSeq" id="WP_114116444.1">
    <property type="nucleotide sequence ID" value="NZ_BMHU01000001.1"/>
</dbReference>
<dbReference type="GO" id="GO:0008270">
    <property type="term" value="F:zinc ion binding"/>
    <property type="evidence" value="ECO:0007669"/>
    <property type="project" value="UniProtKB-KW"/>
</dbReference>